<organism evidence="3 4">
    <name type="scientific">Mucilaginibacter panaciglaebae</name>
    <dbReference type="NCBI Taxonomy" id="502331"/>
    <lineage>
        <taxon>Bacteria</taxon>
        <taxon>Pseudomonadati</taxon>
        <taxon>Bacteroidota</taxon>
        <taxon>Sphingobacteriia</taxon>
        <taxon>Sphingobacteriales</taxon>
        <taxon>Sphingobacteriaceae</taxon>
        <taxon>Mucilaginibacter</taxon>
    </lineage>
</organism>
<evidence type="ECO:0000313" key="4">
    <source>
        <dbReference type="Proteomes" id="UP001500841"/>
    </source>
</evidence>
<name>A0ABP7X5U4_9SPHI</name>
<dbReference type="Gene3D" id="3.40.50.1110">
    <property type="entry name" value="SGNH hydrolase"/>
    <property type="match status" value="1"/>
</dbReference>
<comment type="caution">
    <text evidence="3">The sequence shown here is derived from an EMBL/GenBank/DDBJ whole genome shotgun (WGS) entry which is preliminary data.</text>
</comment>
<dbReference type="GO" id="GO:0016787">
    <property type="term" value="F:hydrolase activity"/>
    <property type="evidence" value="ECO:0007669"/>
    <property type="project" value="UniProtKB-KW"/>
</dbReference>
<keyword evidence="4" id="KW-1185">Reference proteome</keyword>
<dbReference type="Proteomes" id="UP001500841">
    <property type="component" value="Unassembled WGS sequence"/>
</dbReference>
<evidence type="ECO:0000256" key="1">
    <source>
        <dbReference type="SAM" id="SignalP"/>
    </source>
</evidence>
<reference evidence="4" key="1">
    <citation type="journal article" date="2019" name="Int. J. Syst. Evol. Microbiol.">
        <title>The Global Catalogue of Microorganisms (GCM) 10K type strain sequencing project: providing services to taxonomists for standard genome sequencing and annotation.</title>
        <authorList>
            <consortium name="The Broad Institute Genomics Platform"/>
            <consortium name="The Broad Institute Genome Sequencing Center for Infectious Disease"/>
            <person name="Wu L."/>
            <person name="Ma J."/>
        </authorList>
    </citation>
    <scope>NUCLEOTIDE SEQUENCE [LARGE SCALE GENOMIC DNA]</scope>
    <source>
        <strain evidence="4">JCM 17085</strain>
    </source>
</reference>
<feature type="domain" description="SGNH hydrolase-type esterase" evidence="2">
    <location>
        <begin position="32"/>
        <end position="239"/>
    </location>
</feature>
<dbReference type="InterPro" id="IPR013830">
    <property type="entry name" value="SGNH_hydro"/>
</dbReference>
<evidence type="ECO:0000313" key="3">
    <source>
        <dbReference type="EMBL" id="GAA4105259.1"/>
    </source>
</evidence>
<dbReference type="RefSeq" id="WP_345107320.1">
    <property type="nucleotide sequence ID" value="NZ_BAABCV010000017.1"/>
</dbReference>
<protein>
    <submittedName>
        <fullName evidence="3">SGNH/GDSL hydrolase family protein</fullName>
    </submittedName>
</protein>
<dbReference type="SUPFAM" id="SSF52266">
    <property type="entry name" value="SGNH hydrolase"/>
    <property type="match status" value="1"/>
</dbReference>
<sequence>MKINKASLLLLASFLLSSFTIFKDKHDLNIVFIGDSITYGAGLPDRNTQAPPAICASYLRTEGRFGNVDFSNQGHSGYTTLDWLPGTPAFVKAEAAAKAFTNQNAQLIFSIKIGTNDSAMKGTHGAPVALADYRTNLKVIIDQLLKDFPGCKVIIQHPIWYSPNTYNGSMYLQEGLTRLESYIPAIDDLVKTYKETNPKQVFVGDTKAFNYFKKNAETDLQHENGHQGVFYLHPNPKGAVVLGEYWGKAIAKVMR</sequence>
<keyword evidence="1" id="KW-0732">Signal</keyword>
<dbReference type="PANTHER" id="PTHR30383">
    <property type="entry name" value="THIOESTERASE 1/PROTEASE 1/LYSOPHOSPHOLIPASE L1"/>
    <property type="match status" value="1"/>
</dbReference>
<evidence type="ECO:0000259" key="2">
    <source>
        <dbReference type="Pfam" id="PF13472"/>
    </source>
</evidence>
<dbReference type="EMBL" id="BAABCV010000017">
    <property type="protein sequence ID" value="GAA4105259.1"/>
    <property type="molecule type" value="Genomic_DNA"/>
</dbReference>
<accession>A0ABP7X5U4</accession>
<feature type="chain" id="PRO_5045549176" evidence="1">
    <location>
        <begin position="23"/>
        <end position="255"/>
    </location>
</feature>
<feature type="signal peptide" evidence="1">
    <location>
        <begin position="1"/>
        <end position="22"/>
    </location>
</feature>
<keyword evidence="3" id="KW-0378">Hydrolase</keyword>
<dbReference type="Pfam" id="PF13472">
    <property type="entry name" value="Lipase_GDSL_2"/>
    <property type="match status" value="1"/>
</dbReference>
<gene>
    <name evidence="3" type="ORF">GCM10022392_33770</name>
</gene>
<proteinExistence type="predicted"/>
<dbReference type="InterPro" id="IPR051532">
    <property type="entry name" value="Ester_Hydrolysis_Enzymes"/>
</dbReference>
<dbReference type="InterPro" id="IPR036514">
    <property type="entry name" value="SGNH_hydro_sf"/>
</dbReference>